<dbReference type="InterPro" id="IPR015421">
    <property type="entry name" value="PyrdxlP-dep_Trfase_major"/>
</dbReference>
<keyword evidence="2 3" id="KW-0663">Pyridoxal phosphate</keyword>
<evidence type="ECO:0000313" key="4">
    <source>
        <dbReference type="EMBL" id="PSU44744.1"/>
    </source>
</evidence>
<dbReference type="SUPFAM" id="SSF53383">
    <property type="entry name" value="PLP-dependent transferases"/>
    <property type="match status" value="1"/>
</dbReference>
<evidence type="ECO:0008006" key="6">
    <source>
        <dbReference type="Google" id="ProtNLM"/>
    </source>
</evidence>
<evidence type="ECO:0000313" key="5">
    <source>
        <dbReference type="Proteomes" id="UP000240987"/>
    </source>
</evidence>
<dbReference type="OrthoDB" id="9801052at2"/>
<keyword evidence="5" id="KW-1185">Reference proteome</keyword>
<dbReference type="Gene3D" id="3.40.640.10">
    <property type="entry name" value="Type I PLP-dependent aspartate aminotransferase-like (Major domain)"/>
    <property type="match status" value="1"/>
</dbReference>
<dbReference type="Gene3D" id="3.90.1150.10">
    <property type="entry name" value="Aspartate Aminotransferase, domain 1"/>
    <property type="match status" value="1"/>
</dbReference>
<protein>
    <recommendedName>
        <fullName evidence="6">Aspartate aminotransferase family protein</fullName>
    </recommendedName>
</protein>
<dbReference type="PANTHER" id="PTHR43713">
    <property type="entry name" value="GLUTAMATE-1-SEMIALDEHYDE 2,1-AMINOMUTASE"/>
    <property type="match status" value="1"/>
</dbReference>
<name>A0A2T3J7L9_9GAMM</name>
<accession>A0A2T3J7L9</accession>
<organism evidence="4 5">
    <name type="scientific">Photobacterium frigidiphilum</name>
    <dbReference type="NCBI Taxonomy" id="264736"/>
    <lineage>
        <taxon>Bacteria</taxon>
        <taxon>Pseudomonadati</taxon>
        <taxon>Pseudomonadota</taxon>
        <taxon>Gammaproteobacteria</taxon>
        <taxon>Vibrionales</taxon>
        <taxon>Vibrionaceae</taxon>
        <taxon>Photobacterium</taxon>
    </lineage>
</organism>
<dbReference type="Pfam" id="PF00202">
    <property type="entry name" value="Aminotran_3"/>
    <property type="match status" value="1"/>
</dbReference>
<evidence type="ECO:0000256" key="3">
    <source>
        <dbReference type="RuleBase" id="RU003560"/>
    </source>
</evidence>
<dbReference type="PANTHER" id="PTHR43713:SF3">
    <property type="entry name" value="GLUTAMATE-1-SEMIALDEHYDE 2,1-AMINOMUTASE 1, CHLOROPLASTIC-RELATED"/>
    <property type="match status" value="1"/>
</dbReference>
<dbReference type="GO" id="GO:0008483">
    <property type="term" value="F:transaminase activity"/>
    <property type="evidence" value="ECO:0007669"/>
    <property type="project" value="InterPro"/>
</dbReference>
<evidence type="ECO:0000256" key="1">
    <source>
        <dbReference type="ARBA" id="ARBA00001933"/>
    </source>
</evidence>
<dbReference type="Proteomes" id="UP000240987">
    <property type="component" value="Unassembled WGS sequence"/>
</dbReference>
<comment type="similarity">
    <text evidence="3">Belongs to the class-III pyridoxal-phosphate-dependent aminotransferase family.</text>
</comment>
<evidence type="ECO:0000256" key="2">
    <source>
        <dbReference type="ARBA" id="ARBA00022898"/>
    </source>
</evidence>
<dbReference type="EMBL" id="PYMJ01000043">
    <property type="protein sequence ID" value="PSU44744.1"/>
    <property type="molecule type" value="Genomic_DNA"/>
</dbReference>
<sequence>MIMTTSFYRHPELWLPEIAGTHVDLDHLEQLYKQEEVLYESRMTKSKTMHERAVKSMPNGVTNSWQSVWHVPHPFYISNCKDNYVTDIDGNEYIDFNLGDTPDFYGHSPKNAVTEGIIELLQNSGINTLVTNEDAIVASELLTERFGLPYWFTALSASDANRFSVKLAKLATGRNKVMQFNMAYHGTLDETNAWMPEEGVVEYRVPEIYPGQDPNQFTRVATFNDLASVEAQLKYGDVAVVLTEPALSNSGLTLPKPGFHDGLRELCTKYGTLLLIDETHMQTTAHHGATGEWGLQPDIWVAGKCIAGGIPCGVYGFSESVAELFQSTIGKGPWHMAGLLGQQTTMTGNALSLRALRLNLEHNVTKENFAHMIGTNTYLTQKLNAVISKYNVPLSTEQVGARTWLHFCESTPIEIEDCVRGIGMVGHFIDYIFMYLFNRGVMIIPFGLNMWLVSPQTTKADCDVFAKHFEGAVINMFQLDSVITEPCTEEFEV</sequence>
<proteinExistence type="inferred from homology"/>
<comment type="cofactor">
    <cofactor evidence="1">
        <name>pyridoxal 5'-phosphate</name>
        <dbReference type="ChEBI" id="CHEBI:597326"/>
    </cofactor>
</comment>
<dbReference type="AlphaFoldDB" id="A0A2T3J7L9"/>
<gene>
    <name evidence="4" type="ORF">C9J12_25955</name>
</gene>
<comment type="caution">
    <text evidence="4">The sequence shown here is derived from an EMBL/GenBank/DDBJ whole genome shotgun (WGS) entry which is preliminary data.</text>
</comment>
<dbReference type="InterPro" id="IPR015422">
    <property type="entry name" value="PyrdxlP-dep_Trfase_small"/>
</dbReference>
<dbReference type="InterPro" id="IPR005814">
    <property type="entry name" value="Aminotrans_3"/>
</dbReference>
<dbReference type="InterPro" id="IPR015424">
    <property type="entry name" value="PyrdxlP-dep_Trfase"/>
</dbReference>
<dbReference type="GO" id="GO:0030170">
    <property type="term" value="F:pyridoxal phosphate binding"/>
    <property type="evidence" value="ECO:0007669"/>
    <property type="project" value="InterPro"/>
</dbReference>
<reference evidence="4 5" key="1">
    <citation type="submission" date="2018-01" db="EMBL/GenBank/DDBJ databases">
        <title>Whole genome sequencing of Histamine producing bacteria.</title>
        <authorList>
            <person name="Butler K."/>
        </authorList>
    </citation>
    <scope>NUCLEOTIDE SEQUENCE [LARGE SCALE GENOMIC DNA]</scope>
    <source>
        <strain evidence="4 5">JCM 12947</strain>
    </source>
</reference>